<reference evidence="2 3" key="1">
    <citation type="submission" date="2019-03" db="EMBL/GenBank/DDBJ databases">
        <title>Genomic Encyclopedia of Type Strains, Phase IV (KMG-IV): sequencing the most valuable type-strain genomes for metagenomic binning, comparative biology and taxonomic classification.</title>
        <authorList>
            <person name="Goeker M."/>
        </authorList>
    </citation>
    <scope>NUCLEOTIDE SEQUENCE [LARGE SCALE GENOMIC DNA]</scope>
    <source>
        <strain evidence="2 3">DSM 19580</strain>
    </source>
</reference>
<dbReference type="PROSITE" id="PS51702">
    <property type="entry name" value="HTH_MU"/>
    <property type="match status" value="1"/>
</dbReference>
<dbReference type="InterPro" id="IPR003314">
    <property type="entry name" value="Mu-type_HTH"/>
</dbReference>
<comment type="caution">
    <text evidence="2">The sequence shown here is derived from an EMBL/GenBank/DDBJ whole genome shotgun (WGS) entry which is preliminary data.</text>
</comment>
<keyword evidence="3" id="KW-1185">Reference proteome</keyword>
<dbReference type="OrthoDB" id="6538337at2"/>
<dbReference type="EMBL" id="SMCR01000002">
    <property type="protein sequence ID" value="TCV99031.1"/>
    <property type="molecule type" value="Genomic_DNA"/>
</dbReference>
<evidence type="ECO:0000313" key="3">
    <source>
        <dbReference type="Proteomes" id="UP000295719"/>
    </source>
</evidence>
<dbReference type="SUPFAM" id="SSF46955">
    <property type="entry name" value="Putative DNA-binding domain"/>
    <property type="match status" value="1"/>
</dbReference>
<evidence type="ECO:0000313" key="2">
    <source>
        <dbReference type="EMBL" id="TCV99031.1"/>
    </source>
</evidence>
<accession>A0A4R3Z1Z2</accession>
<dbReference type="Pfam" id="PF02316">
    <property type="entry name" value="HTH_Tnp_Mu_1"/>
    <property type="match status" value="1"/>
</dbReference>
<proteinExistence type="predicted"/>
<organism evidence="2 3">
    <name type="scientific">Biostraticola tofi</name>
    <dbReference type="NCBI Taxonomy" id="466109"/>
    <lineage>
        <taxon>Bacteria</taxon>
        <taxon>Pseudomonadati</taxon>
        <taxon>Pseudomonadota</taxon>
        <taxon>Gammaproteobacteria</taxon>
        <taxon>Enterobacterales</taxon>
        <taxon>Bruguierivoracaceae</taxon>
        <taxon>Biostraticola</taxon>
    </lineage>
</organism>
<sequence length="125" mass="14164">MKKAWFTTGELIAVAGLPGTRQGLCDRARREKWERRRLKGRQGRGLEFAFHSLPATVQQALTATHMHDEAAVWTTEPVIANAGGTSLEAWIAVYHQFSPLEREKVIRLVMREGIGHFLTRLDINE</sequence>
<dbReference type="AlphaFoldDB" id="A0A4R3Z1Z2"/>
<gene>
    <name evidence="2" type="ORF">EDC52_102359</name>
</gene>
<feature type="domain" description="HTH Mu-type" evidence="1">
    <location>
        <begin position="2"/>
        <end position="69"/>
    </location>
</feature>
<dbReference type="GO" id="GO:0003677">
    <property type="term" value="F:DNA binding"/>
    <property type="evidence" value="ECO:0007669"/>
    <property type="project" value="InterPro"/>
</dbReference>
<dbReference type="InterPro" id="IPR009061">
    <property type="entry name" value="DNA-bd_dom_put_sf"/>
</dbReference>
<evidence type="ECO:0000259" key="1">
    <source>
        <dbReference type="PROSITE" id="PS51702"/>
    </source>
</evidence>
<dbReference type="Gene3D" id="1.10.10.10">
    <property type="entry name" value="Winged helix-like DNA-binding domain superfamily/Winged helix DNA-binding domain"/>
    <property type="match status" value="1"/>
</dbReference>
<protein>
    <submittedName>
        <fullName evidence="2">Putative transcription regulator DUF1323</fullName>
    </submittedName>
</protein>
<dbReference type="RefSeq" id="WP_131864410.1">
    <property type="nucleotide sequence ID" value="NZ_SMCR01000002.1"/>
</dbReference>
<name>A0A4R3Z1Z2_9GAMM</name>
<dbReference type="InterPro" id="IPR036388">
    <property type="entry name" value="WH-like_DNA-bd_sf"/>
</dbReference>
<dbReference type="Proteomes" id="UP000295719">
    <property type="component" value="Unassembled WGS sequence"/>
</dbReference>